<dbReference type="EMBL" id="AZHB01000039">
    <property type="protein sequence ID" value="OAA53151.1"/>
    <property type="molecule type" value="Genomic_DNA"/>
</dbReference>
<dbReference type="InterPro" id="IPR002347">
    <property type="entry name" value="SDR_fam"/>
</dbReference>
<dbReference type="InterPro" id="IPR036291">
    <property type="entry name" value="NAD(P)-bd_dom_sf"/>
</dbReference>
<dbReference type="OrthoDB" id="191139at2759"/>
<evidence type="ECO:0000313" key="3">
    <source>
        <dbReference type="EMBL" id="OAA53151.1"/>
    </source>
</evidence>
<feature type="region of interest" description="Disordered" evidence="2">
    <location>
        <begin position="259"/>
        <end position="283"/>
    </location>
</feature>
<keyword evidence="4" id="KW-1185">Reference proteome</keyword>
<dbReference type="Proteomes" id="UP000076744">
    <property type="component" value="Unassembled WGS sequence"/>
</dbReference>
<evidence type="ECO:0000256" key="1">
    <source>
        <dbReference type="ARBA" id="ARBA00023002"/>
    </source>
</evidence>
<evidence type="ECO:0000313" key="4">
    <source>
        <dbReference type="Proteomes" id="UP000076744"/>
    </source>
</evidence>
<gene>
    <name evidence="3" type="ORF">ISF_08992</name>
</gene>
<dbReference type="Pfam" id="PF00106">
    <property type="entry name" value="adh_short"/>
    <property type="match status" value="1"/>
</dbReference>
<dbReference type="SUPFAM" id="SSF51735">
    <property type="entry name" value="NAD(P)-binding Rossmann-fold domains"/>
    <property type="match status" value="1"/>
</dbReference>
<comment type="caution">
    <text evidence="3">The sequence shown here is derived from an EMBL/GenBank/DDBJ whole genome shotgun (WGS) entry which is preliminary data.</text>
</comment>
<accession>A0A167LJA2</accession>
<protein>
    <submittedName>
        <fullName evidence="3">Short chain dehydrogenase/reductase family protein</fullName>
    </submittedName>
</protein>
<dbReference type="PRINTS" id="PR00081">
    <property type="entry name" value="GDHRDH"/>
</dbReference>
<dbReference type="Gene3D" id="3.40.50.720">
    <property type="entry name" value="NAD(P)-binding Rossmann-like Domain"/>
    <property type="match status" value="1"/>
</dbReference>
<dbReference type="AlphaFoldDB" id="A0A167LJA2"/>
<dbReference type="RefSeq" id="XP_018700223.1">
    <property type="nucleotide sequence ID" value="XM_018852595.1"/>
</dbReference>
<reference evidence="3 4" key="1">
    <citation type="journal article" date="2016" name="Genome Biol. Evol.">
        <title>Divergent and convergent evolution of fungal pathogenicity.</title>
        <authorList>
            <person name="Shang Y."/>
            <person name="Xiao G."/>
            <person name="Zheng P."/>
            <person name="Cen K."/>
            <person name="Zhan S."/>
            <person name="Wang C."/>
        </authorList>
    </citation>
    <scope>NUCLEOTIDE SEQUENCE [LARGE SCALE GENOMIC DNA]</scope>
    <source>
        <strain evidence="3 4">ARSEF 2679</strain>
    </source>
</reference>
<dbReference type="PANTHER" id="PTHR43157:SF31">
    <property type="entry name" value="PHOSPHATIDYLINOSITOL-GLYCAN BIOSYNTHESIS CLASS F PROTEIN"/>
    <property type="match status" value="1"/>
</dbReference>
<dbReference type="PANTHER" id="PTHR43157">
    <property type="entry name" value="PHOSPHATIDYLINOSITOL-GLYCAN BIOSYNTHESIS CLASS F PROTEIN-RELATED"/>
    <property type="match status" value="1"/>
</dbReference>
<organism evidence="3 4">
    <name type="scientific">Cordyceps fumosorosea (strain ARSEF 2679)</name>
    <name type="common">Isaria fumosorosea</name>
    <dbReference type="NCBI Taxonomy" id="1081104"/>
    <lineage>
        <taxon>Eukaryota</taxon>
        <taxon>Fungi</taxon>
        <taxon>Dikarya</taxon>
        <taxon>Ascomycota</taxon>
        <taxon>Pezizomycotina</taxon>
        <taxon>Sordariomycetes</taxon>
        <taxon>Hypocreomycetidae</taxon>
        <taxon>Hypocreales</taxon>
        <taxon>Cordycipitaceae</taxon>
        <taxon>Cordyceps</taxon>
    </lineage>
</organism>
<name>A0A167LJA2_CORFA</name>
<feature type="compositionally biased region" description="Basic and acidic residues" evidence="2">
    <location>
        <begin position="269"/>
        <end position="283"/>
    </location>
</feature>
<proteinExistence type="predicted"/>
<dbReference type="GO" id="GO:0016491">
    <property type="term" value="F:oxidoreductase activity"/>
    <property type="evidence" value="ECO:0007669"/>
    <property type="project" value="UniProtKB-KW"/>
</dbReference>
<dbReference type="GeneID" id="30025284"/>
<keyword evidence="1" id="KW-0560">Oxidoreductase</keyword>
<evidence type="ECO:0000256" key="2">
    <source>
        <dbReference type="SAM" id="MobiDB-lite"/>
    </source>
</evidence>
<dbReference type="STRING" id="1081104.A0A167LJA2"/>
<sequence>MQSALHKVVGPEEVQPQNLSGRVAVVTGGALGIGYEGDAAIEEIKRQTKGGADIDWKECDLGNLAEVRSVFGGLRESLERLDYLVLSAGINANQYALDHDGIERIFAVNYLGQYYAVNQLWATLRKTSLMPGVTSPRVVAVSSAMHQHAPSDVKFSSLEDINNPELGPADLYGRSKLAQILFLRFGLVERVIKPTSDSIYPLAVHPGTVNTAMQEQWKDAYPGITGQLISAAVKTVGRDPEQGSYSTLWALTAPEVEEENQNGAYFSDPGKRGRESSQASDERLGAQLWELGEKLVKEKLGDDALEDWRNAGVA</sequence>